<reference evidence="1" key="2">
    <citation type="journal article" date="2014" name="ISME J.">
        <title>Microbial stratification in low pH oxic and suboxic macroscopic growths along an acid mine drainage.</title>
        <authorList>
            <person name="Mendez-Garcia C."/>
            <person name="Mesa V."/>
            <person name="Sprenger R.R."/>
            <person name="Richter M."/>
            <person name="Diez M.S."/>
            <person name="Solano J."/>
            <person name="Bargiela R."/>
            <person name="Golyshina O.V."/>
            <person name="Manteca A."/>
            <person name="Ramos J.L."/>
            <person name="Gallego J.R."/>
            <person name="Llorente I."/>
            <person name="Martins Dos Santos V.A."/>
            <person name="Jensen O.N."/>
            <person name="Pelaez A.I."/>
            <person name="Sanchez J."/>
            <person name="Ferrer M."/>
        </authorList>
    </citation>
    <scope>NUCLEOTIDE SEQUENCE</scope>
</reference>
<proteinExistence type="predicted"/>
<name>T0Z1C3_9ZZZZ</name>
<protein>
    <submittedName>
        <fullName evidence="1">Uncharacterized protein</fullName>
    </submittedName>
</protein>
<feature type="non-terminal residue" evidence="1">
    <location>
        <position position="134"/>
    </location>
</feature>
<feature type="non-terminal residue" evidence="1">
    <location>
        <position position="1"/>
    </location>
</feature>
<comment type="caution">
    <text evidence="1">The sequence shown here is derived from an EMBL/GenBank/DDBJ whole genome shotgun (WGS) entry which is preliminary data.</text>
</comment>
<reference evidence="1" key="1">
    <citation type="submission" date="2013-08" db="EMBL/GenBank/DDBJ databases">
        <authorList>
            <person name="Mendez C."/>
            <person name="Richter M."/>
            <person name="Ferrer M."/>
            <person name="Sanchez J."/>
        </authorList>
    </citation>
    <scope>NUCLEOTIDE SEQUENCE</scope>
</reference>
<dbReference type="EMBL" id="AUZX01012710">
    <property type="protein sequence ID" value="EQD38002.1"/>
    <property type="molecule type" value="Genomic_DNA"/>
</dbReference>
<dbReference type="AlphaFoldDB" id="T0Z1C3"/>
<gene>
    <name evidence="1" type="ORF">B1A_17278</name>
</gene>
<evidence type="ECO:0000313" key="1">
    <source>
        <dbReference type="EMBL" id="EQD38002.1"/>
    </source>
</evidence>
<accession>T0Z1C3</accession>
<organism evidence="1">
    <name type="scientific">mine drainage metagenome</name>
    <dbReference type="NCBI Taxonomy" id="410659"/>
    <lineage>
        <taxon>unclassified sequences</taxon>
        <taxon>metagenomes</taxon>
        <taxon>ecological metagenomes</taxon>
    </lineage>
</organism>
<sequence length="134" mass="14554">LHYSENEAMNPNDEVMSGGMFSEDVLIYSYTRAQALADGVLIDLSERARQCGIKYPTACTGSVWALIEATPEPDRDMHEVAEAVRISAVHSALLEAIRAARGTDRVTFRGLGAELWAQCGPGDDGEPVITIMLE</sequence>